<keyword evidence="3" id="KW-1185">Reference proteome</keyword>
<proteinExistence type="predicted"/>
<accession>A0A066YTC9</accession>
<sequence length="49" mass="4815">MVARGGGQQLGGRPRSPSFSAASAASTSGPVRPGSRTSSARPTRPCSDG</sequence>
<evidence type="ECO:0000313" key="3">
    <source>
        <dbReference type="Proteomes" id="UP000027178"/>
    </source>
</evidence>
<feature type="region of interest" description="Disordered" evidence="1">
    <location>
        <begin position="1"/>
        <end position="49"/>
    </location>
</feature>
<organism evidence="2 3">
    <name type="scientific">Kitasatospora cheerisanensis KCTC 2395</name>
    <dbReference type="NCBI Taxonomy" id="1348663"/>
    <lineage>
        <taxon>Bacteria</taxon>
        <taxon>Bacillati</taxon>
        <taxon>Actinomycetota</taxon>
        <taxon>Actinomycetes</taxon>
        <taxon>Kitasatosporales</taxon>
        <taxon>Streptomycetaceae</taxon>
        <taxon>Kitasatospora</taxon>
    </lineage>
</organism>
<evidence type="ECO:0000313" key="2">
    <source>
        <dbReference type="EMBL" id="KDN83219.1"/>
    </source>
</evidence>
<feature type="compositionally biased region" description="Low complexity" evidence="1">
    <location>
        <begin position="11"/>
        <end position="28"/>
    </location>
</feature>
<gene>
    <name evidence="2" type="ORF">KCH_47010</name>
</gene>
<dbReference type="EMBL" id="JNBY01000095">
    <property type="protein sequence ID" value="KDN83219.1"/>
    <property type="molecule type" value="Genomic_DNA"/>
</dbReference>
<dbReference type="AlphaFoldDB" id="A0A066YTC9"/>
<protein>
    <submittedName>
        <fullName evidence="2">Uncharacterized protein</fullName>
    </submittedName>
</protein>
<dbReference type="Proteomes" id="UP000027178">
    <property type="component" value="Unassembled WGS sequence"/>
</dbReference>
<name>A0A066YTC9_9ACTN</name>
<comment type="caution">
    <text evidence="2">The sequence shown here is derived from an EMBL/GenBank/DDBJ whole genome shotgun (WGS) entry which is preliminary data.</text>
</comment>
<feature type="compositionally biased region" description="Gly residues" evidence="1">
    <location>
        <begin position="1"/>
        <end position="10"/>
    </location>
</feature>
<reference evidence="2 3" key="1">
    <citation type="submission" date="2014-05" db="EMBL/GenBank/DDBJ databases">
        <title>Draft Genome Sequence of Kitasatospora cheerisanensis KCTC 2395.</title>
        <authorList>
            <person name="Nam D.H."/>
        </authorList>
    </citation>
    <scope>NUCLEOTIDE SEQUENCE [LARGE SCALE GENOMIC DNA]</scope>
    <source>
        <strain evidence="2 3">KCTC 2395</strain>
    </source>
</reference>
<dbReference type="HOGENOM" id="CLU_3136695_0_0_11"/>
<evidence type="ECO:0000256" key="1">
    <source>
        <dbReference type="SAM" id="MobiDB-lite"/>
    </source>
</evidence>